<gene>
    <name evidence="3" type="ORF">929</name>
</gene>
<dbReference type="Pfam" id="PF01613">
    <property type="entry name" value="Flavin_Reduct"/>
    <property type="match status" value="1"/>
</dbReference>
<sequence>MSNEISYEQYASQFLTQLPRGAFLTVKDQGRLNTMTIGWGSIGHIWQRPVIMVMVRQTRYTYQLMEASSDFSVSLPVQGELKSDLAIAGTKSGRDIDKFSECRLTAQNARTISSPVIGECGLVFECQILFKQLMDPEHLNSEIRAKFYGNDDYHVLYFGEITACYSIDQ</sequence>
<evidence type="ECO:0000256" key="1">
    <source>
        <dbReference type="ARBA" id="ARBA00038054"/>
    </source>
</evidence>
<evidence type="ECO:0000313" key="3">
    <source>
        <dbReference type="EMBL" id="CFX28666.1"/>
    </source>
</evidence>
<dbReference type="EMBL" id="CGIH01000013">
    <property type="protein sequence ID" value="CFX28666.1"/>
    <property type="molecule type" value="Genomic_DNA"/>
</dbReference>
<dbReference type="OrthoDB" id="9791490at2"/>
<feature type="domain" description="Flavin reductase like" evidence="2">
    <location>
        <begin position="23"/>
        <end position="165"/>
    </location>
</feature>
<dbReference type="GO" id="GO:0010181">
    <property type="term" value="F:FMN binding"/>
    <property type="evidence" value="ECO:0007669"/>
    <property type="project" value="InterPro"/>
</dbReference>
<name>A0A0E4G9X8_9FIRM</name>
<organism evidence="3 4">
    <name type="scientific">Syntrophomonas zehnderi OL-4</name>
    <dbReference type="NCBI Taxonomy" id="690567"/>
    <lineage>
        <taxon>Bacteria</taxon>
        <taxon>Bacillati</taxon>
        <taxon>Bacillota</taxon>
        <taxon>Clostridia</taxon>
        <taxon>Eubacteriales</taxon>
        <taxon>Syntrophomonadaceae</taxon>
        <taxon>Syntrophomonas</taxon>
    </lineage>
</organism>
<dbReference type="SUPFAM" id="SSF50475">
    <property type="entry name" value="FMN-binding split barrel"/>
    <property type="match status" value="1"/>
</dbReference>
<accession>A0A0E4G9X8</accession>
<dbReference type="Proteomes" id="UP000045545">
    <property type="component" value="Unassembled WGS sequence"/>
</dbReference>
<dbReference type="PANTHER" id="PTHR43567">
    <property type="entry name" value="FLAVOREDOXIN-RELATED-RELATED"/>
    <property type="match status" value="1"/>
</dbReference>
<dbReference type="Gene3D" id="2.30.110.10">
    <property type="entry name" value="Electron Transport, Fmn-binding Protein, Chain A"/>
    <property type="match status" value="1"/>
</dbReference>
<evidence type="ECO:0000259" key="2">
    <source>
        <dbReference type="Pfam" id="PF01613"/>
    </source>
</evidence>
<comment type="similarity">
    <text evidence="1">Belongs to the flavoredoxin family.</text>
</comment>
<dbReference type="AlphaFoldDB" id="A0A0E4G9X8"/>
<dbReference type="GO" id="GO:0016646">
    <property type="term" value="F:oxidoreductase activity, acting on the CH-NH group of donors, NAD or NADP as acceptor"/>
    <property type="evidence" value="ECO:0007669"/>
    <property type="project" value="UniProtKB-ARBA"/>
</dbReference>
<reference evidence="3 4" key="1">
    <citation type="submission" date="2015-03" db="EMBL/GenBank/DDBJ databases">
        <authorList>
            <person name="Murphy D."/>
        </authorList>
    </citation>
    <scope>NUCLEOTIDE SEQUENCE [LARGE SCALE GENOMIC DNA]</scope>
    <source>
        <strain evidence="3 4">OL-4</strain>
    </source>
</reference>
<dbReference type="PANTHER" id="PTHR43567:SF5">
    <property type="entry name" value="HYPOTHETICAL CYTOSOLIC PROTEIN"/>
    <property type="match status" value="1"/>
</dbReference>
<dbReference type="RefSeq" id="WP_046496301.1">
    <property type="nucleotide sequence ID" value="NZ_CGIH01000013.1"/>
</dbReference>
<dbReference type="InterPro" id="IPR002563">
    <property type="entry name" value="Flavin_Rdtase-like_dom"/>
</dbReference>
<evidence type="ECO:0000313" key="4">
    <source>
        <dbReference type="Proteomes" id="UP000045545"/>
    </source>
</evidence>
<dbReference type="InterPro" id="IPR012349">
    <property type="entry name" value="Split_barrel_FMN-bd"/>
</dbReference>
<keyword evidence="4" id="KW-1185">Reference proteome</keyword>
<protein>
    <submittedName>
        <fullName evidence="3">FMN-binding split barrel</fullName>
    </submittedName>
</protein>
<dbReference type="STRING" id="690567.929"/>
<proteinExistence type="inferred from homology"/>
<dbReference type="InterPro" id="IPR052174">
    <property type="entry name" value="Flavoredoxin"/>
</dbReference>